<comment type="subcellular location">
    <subcellularLocation>
        <location evidence="1">Nucleus</location>
    </subcellularLocation>
</comment>
<evidence type="ECO:0000256" key="5">
    <source>
        <dbReference type="SAM" id="MobiDB-lite"/>
    </source>
</evidence>
<dbReference type="InterPro" id="IPR001005">
    <property type="entry name" value="SANT/Myb"/>
</dbReference>
<dbReference type="Proteomes" id="UP000436088">
    <property type="component" value="Unassembled WGS sequence"/>
</dbReference>
<evidence type="ECO:0000256" key="1">
    <source>
        <dbReference type="ARBA" id="ARBA00004123"/>
    </source>
</evidence>
<dbReference type="InterPro" id="IPR009057">
    <property type="entry name" value="Homeodomain-like_sf"/>
</dbReference>
<dbReference type="InterPro" id="IPR017930">
    <property type="entry name" value="Myb_dom"/>
</dbReference>
<keyword evidence="2" id="KW-0805">Transcription regulation</keyword>
<dbReference type="GO" id="GO:0005634">
    <property type="term" value="C:nucleus"/>
    <property type="evidence" value="ECO:0007669"/>
    <property type="project" value="UniProtKB-SubCell"/>
</dbReference>
<dbReference type="NCBIfam" id="TIGR01557">
    <property type="entry name" value="myb_SHAQKYF"/>
    <property type="match status" value="1"/>
</dbReference>
<dbReference type="PROSITE" id="PS51294">
    <property type="entry name" value="HTH_MYB"/>
    <property type="match status" value="1"/>
</dbReference>
<accession>A0A6A3BD76</accession>
<evidence type="ECO:0000259" key="6">
    <source>
        <dbReference type="PROSITE" id="PS51294"/>
    </source>
</evidence>
<evidence type="ECO:0000313" key="8">
    <source>
        <dbReference type="Proteomes" id="UP000436088"/>
    </source>
</evidence>
<comment type="caution">
    <text evidence="7">The sequence shown here is derived from an EMBL/GenBank/DDBJ whole genome shotgun (WGS) entry which is preliminary data.</text>
</comment>
<gene>
    <name evidence="7" type="ORF">F3Y22_tig00110187pilonHSYRG00404</name>
</gene>
<feature type="domain" description="HTH myb-type" evidence="6">
    <location>
        <begin position="86"/>
        <end position="146"/>
    </location>
</feature>
<protein>
    <recommendedName>
        <fullName evidence="6">HTH myb-type domain-containing protein</fullName>
    </recommendedName>
</protein>
<evidence type="ECO:0000313" key="7">
    <source>
        <dbReference type="EMBL" id="KAE8715000.1"/>
    </source>
</evidence>
<proteinExistence type="predicted"/>
<keyword evidence="4" id="KW-0539">Nucleus</keyword>
<organism evidence="7 8">
    <name type="scientific">Hibiscus syriacus</name>
    <name type="common">Rose of Sharon</name>
    <dbReference type="NCBI Taxonomy" id="106335"/>
    <lineage>
        <taxon>Eukaryota</taxon>
        <taxon>Viridiplantae</taxon>
        <taxon>Streptophyta</taxon>
        <taxon>Embryophyta</taxon>
        <taxon>Tracheophyta</taxon>
        <taxon>Spermatophyta</taxon>
        <taxon>Magnoliopsida</taxon>
        <taxon>eudicotyledons</taxon>
        <taxon>Gunneridae</taxon>
        <taxon>Pentapetalae</taxon>
        <taxon>rosids</taxon>
        <taxon>malvids</taxon>
        <taxon>Malvales</taxon>
        <taxon>Malvaceae</taxon>
        <taxon>Malvoideae</taxon>
        <taxon>Hibiscus</taxon>
    </lineage>
</organism>
<reference evidence="7" key="1">
    <citation type="submission" date="2019-09" db="EMBL/GenBank/DDBJ databases">
        <title>Draft genome information of white flower Hibiscus syriacus.</title>
        <authorList>
            <person name="Kim Y.-M."/>
        </authorList>
    </citation>
    <scope>NUCLEOTIDE SEQUENCE [LARGE SCALE GENOMIC DNA]</scope>
    <source>
        <strain evidence="7">YM2019G1</strain>
    </source>
</reference>
<name>A0A6A3BD76_HIBSY</name>
<dbReference type="PANTHER" id="PTHR31314:SF128">
    <property type="entry name" value="OS11G0106100 PROTEIN"/>
    <property type="match status" value="1"/>
</dbReference>
<dbReference type="InterPro" id="IPR046955">
    <property type="entry name" value="PHR1-like"/>
</dbReference>
<evidence type="ECO:0000256" key="4">
    <source>
        <dbReference type="ARBA" id="ARBA00023242"/>
    </source>
</evidence>
<sequence length="166" mass="18845">MIEMEDEEKRGGSDQQAENSSAAMSISSQKCSSFDLNEEASSEEDYHYYKINGKGEDDEIEKRNEGSSGDMGEKDNDKRTVRQYVRSKLPRLQWTPDLHLSFLHAVERLGGQERATPKLVLRLMNVKGLSIANVKSHLQMYRSKKLGEVGQGEVLFPFVNLVTEFL</sequence>
<dbReference type="GO" id="GO:0003677">
    <property type="term" value="F:DNA binding"/>
    <property type="evidence" value="ECO:0007669"/>
    <property type="project" value="InterPro"/>
</dbReference>
<dbReference type="Gene3D" id="1.10.10.60">
    <property type="entry name" value="Homeodomain-like"/>
    <property type="match status" value="1"/>
</dbReference>
<dbReference type="PANTHER" id="PTHR31314">
    <property type="entry name" value="MYB FAMILY TRANSCRIPTION FACTOR PHL7-LIKE"/>
    <property type="match status" value="1"/>
</dbReference>
<dbReference type="AlphaFoldDB" id="A0A6A3BD76"/>
<feature type="region of interest" description="Disordered" evidence="5">
    <location>
        <begin position="1"/>
        <end position="81"/>
    </location>
</feature>
<dbReference type="FunFam" id="1.10.10.60:FF:000002">
    <property type="entry name" value="Myb family transcription factor"/>
    <property type="match status" value="1"/>
</dbReference>
<keyword evidence="8" id="KW-1185">Reference proteome</keyword>
<dbReference type="InterPro" id="IPR006447">
    <property type="entry name" value="Myb_dom_plants"/>
</dbReference>
<dbReference type="EMBL" id="VEPZ02000867">
    <property type="protein sequence ID" value="KAE8715000.1"/>
    <property type="molecule type" value="Genomic_DNA"/>
</dbReference>
<evidence type="ECO:0000256" key="3">
    <source>
        <dbReference type="ARBA" id="ARBA00023163"/>
    </source>
</evidence>
<keyword evidence="3" id="KW-0804">Transcription</keyword>
<evidence type="ECO:0000256" key="2">
    <source>
        <dbReference type="ARBA" id="ARBA00023015"/>
    </source>
</evidence>
<dbReference type="GO" id="GO:0003700">
    <property type="term" value="F:DNA-binding transcription factor activity"/>
    <property type="evidence" value="ECO:0007669"/>
    <property type="project" value="InterPro"/>
</dbReference>
<feature type="compositionally biased region" description="Basic and acidic residues" evidence="5">
    <location>
        <begin position="60"/>
        <end position="80"/>
    </location>
</feature>
<feature type="compositionally biased region" description="Polar residues" evidence="5">
    <location>
        <begin position="13"/>
        <end position="35"/>
    </location>
</feature>
<dbReference type="Pfam" id="PF00249">
    <property type="entry name" value="Myb_DNA-binding"/>
    <property type="match status" value="1"/>
</dbReference>
<dbReference type="SUPFAM" id="SSF46689">
    <property type="entry name" value="Homeodomain-like"/>
    <property type="match status" value="1"/>
</dbReference>